<reference evidence="6" key="2">
    <citation type="submission" date="2025-08" db="UniProtKB">
        <authorList>
            <consortium name="RefSeq"/>
        </authorList>
    </citation>
    <scope>IDENTIFICATION</scope>
    <source>
        <tissue evidence="6">Leaf</tissue>
    </source>
</reference>
<evidence type="ECO:0000259" key="4">
    <source>
        <dbReference type="Pfam" id="PF26130"/>
    </source>
</evidence>
<dbReference type="PANTHER" id="PTHR31973:SF187">
    <property type="entry name" value="MUTATOR TRANSPOSASE MUDRA PROTEIN"/>
    <property type="match status" value="1"/>
</dbReference>
<reference evidence="5" key="1">
    <citation type="journal article" date="2014" name="Nat. Commun.">
        <title>Genome sequence of mungbean and insights into evolution within Vigna species.</title>
        <authorList>
            <person name="Kang Y.J."/>
            <person name="Kim S.K."/>
            <person name="Kim M.Y."/>
            <person name="Lestari P."/>
            <person name="Kim K.H."/>
            <person name="Ha B.K."/>
            <person name="Jun T.H."/>
            <person name="Hwang W.J."/>
            <person name="Lee T."/>
            <person name="Lee J."/>
            <person name="Shim S."/>
            <person name="Yoon M.Y."/>
            <person name="Jang Y.E."/>
            <person name="Han K.S."/>
            <person name="Taeprayoon P."/>
            <person name="Yoon N."/>
            <person name="Somta P."/>
            <person name="Tanya P."/>
            <person name="Kim K.S."/>
            <person name="Gwag J.G."/>
            <person name="Moon J.K."/>
            <person name="Lee Y.H."/>
            <person name="Park B.S."/>
            <person name="Bombarely A."/>
            <person name="Doyle J.J."/>
            <person name="Jackson S.A."/>
            <person name="Schafleitner R."/>
            <person name="Srinives P."/>
            <person name="Varshney R.K."/>
            <person name="Lee S.H."/>
        </authorList>
    </citation>
    <scope>NUCLEOTIDE SEQUENCE [LARGE SCALE GENOMIC DNA]</scope>
    <source>
        <strain evidence="5">cv. VC1973A</strain>
    </source>
</reference>
<dbReference type="Pfam" id="PF03108">
    <property type="entry name" value="DBD_Tnp_Mut"/>
    <property type="match status" value="1"/>
</dbReference>
<dbReference type="OrthoDB" id="10382812at2759"/>
<feature type="domain" description="Transposase MuDR plant" evidence="2">
    <location>
        <begin position="281"/>
        <end position="333"/>
    </location>
</feature>
<dbReference type="KEGG" id="vra:106757562"/>
<organism evidence="5 6">
    <name type="scientific">Vigna radiata var. radiata</name>
    <name type="common">Mung bean</name>
    <name type="synonym">Phaseolus aureus</name>
    <dbReference type="NCBI Taxonomy" id="3916"/>
    <lineage>
        <taxon>Eukaryota</taxon>
        <taxon>Viridiplantae</taxon>
        <taxon>Streptophyta</taxon>
        <taxon>Embryophyta</taxon>
        <taxon>Tracheophyta</taxon>
        <taxon>Spermatophyta</taxon>
        <taxon>Magnoliopsida</taxon>
        <taxon>eudicotyledons</taxon>
        <taxon>Gunneridae</taxon>
        <taxon>Pentapetalae</taxon>
        <taxon>rosids</taxon>
        <taxon>fabids</taxon>
        <taxon>Fabales</taxon>
        <taxon>Fabaceae</taxon>
        <taxon>Papilionoideae</taxon>
        <taxon>50 kb inversion clade</taxon>
        <taxon>NPAAA clade</taxon>
        <taxon>indigoferoid/millettioid clade</taxon>
        <taxon>Phaseoleae</taxon>
        <taxon>Vigna</taxon>
    </lineage>
</organism>
<evidence type="ECO:0000256" key="1">
    <source>
        <dbReference type="SAM" id="MobiDB-lite"/>
    </source>
</evidence>
<dbReference type="InterPro" id="IPR018289">
    <property type="entry name" value="MULE_transposase_dom"/>
</dbReference>
<feature type="region of interest" description="Disordered" evidence="1">
    <location>
        <begin position="212"/>
        <end position="264"/>
    </location>
</feature>
<feature type="compositionally biased region" description="Acidic residues" evidence="1">
    <location>
        <begin position="213"/>
        <end position="227"/>
    </location>
</feature>
<keyword evidence="5" id="KW-1185">Reference proteome</keyword>
<dbReference type="InterPro" id="IPR058594">
    <property type="entry name" value="PB1-like_dom_pln"/>
</dbReference>
<dbReference type="AlphaFoldDB" id="A0A1S3TPS4"/>
<evidence type="ECO:0000313" key="6">
    <source>
        <dbReference type="RefSeq" id="XP_014495732.1"/>
    </source>
</evidence>
<sequence length="653" mass="74975">MSEERFNVVVHHGGTLVTDIPFRYVGGEVTNWSVDPDKWSYFEVVDSAKELGYINVSELFYSIDHILYKLFDDKDAMNMVGIAKILGEVNLFVVHSMDEEPDIIVESELNEPVEDEVVVGVEDEVVVQVEEDEEMAVQVEDMVEENVGVEEEEVVIEHHGQVEEEVVIEEFSSSDDVGVVHGEVDEGLVDVDVNIDEGVLHNDVQGSVSVEYSENESNCDSDTDDSGDIQRNPKDRGLSDDDWESEALESPEESGSEDGVDERQSCGQFGTYVKQKNMSEYKWEVGTKFNDKNEFMEAVRSYAVHAGRNLKFLKNDNRRVRVRCLGAEKKCPWMAYCGYLEGCRTWQMRKILDTHTCSRQFNIKMMNAKWLSETLDTTLLENPNLKITDIRSKALRKWNTNVSLSKARRAKLMASCKLEGSFKDQFTRIFYYAHELLRSNPGSTVKVKVDSEHGPTTFQRPFIGLDGYFLKGKYKGELLTVVARDPNEQMLPLTYAIVEVKNKETWSWFLELLIEVLRDTEVMDAFTFMSDQQKGLQLALEALLPKAEHRFCMRHLYANFRKKFRGHTLKTLMWKAATSTYPQAWEREMLNMKEVNVEAYKHLIVIPPRYWSRSRFTGRAVTDTLVNNMSEAFNSVIVDARGKPIVTMLEEIR</sequence>
<name>A0A1S3TPS4_VIGRR</name>
<dbReference type="Pfam" id="PF26130">
    <property type="entry name" value="PB1-like"/>
    <property type="match status" value="1"/>
</dbReference>
<dbReference type="RefSeq" id="XP_014495732.1">
    <property type="nucleotide sequence ID" value="XM_014640246.1"/>
</dbReference>
<dbReference type="Pfam" id="PF10551">
    <property type="entry name" value="MULE"/>
    <property type="match status" value="1"/>
</dbReference>
<dbReference type="Proteomes" id="UP000087766">
    <property type="component" value="Chromosome 1"/>
</dbReference>
<dbReference type="GeneID" id="106757562"/>
<dbReference type="PANTHER" id="PTHR31973">
    <property type="entry name" value="POLYPROTEIN, PUTATIVE-RELATED"/>
    <property type="match status" value="1"/>
</dbReference>
<proteinExistence type="predicted"/>
<feature type="domain" description="PB1-like" evidence="4">
    <location>
        <begin position="3"/>
        <end position="94"/>
    </location>
</feature>
<evidence type="ECO:0000259" key="3">
    <source>
        <dbReference type="Pfam" id="PF10551"/>
    </source>
</evidence>
<dbReference type="InterPro" id="IPR004332">
    <property type="entry name" value="Transposase_MuDR"/>
</dbReference>
<feature type="domain" description="MULE transposase" evidence="3">
    <location>
        <begin position="463"/>
        <end position="559"/>
    </location>
</feature>
<evidence type="ECO:0000259" key="2">
    <source>
        <dbReference type="Pfam" id="PF03108"/>
    </source>
</evidence>
<feature type="compositionally biased region" description="Acidic residues" evidence="1">
    <location>
        <begin position="240"/>
        <end position="260"/>
    </location>
</feature>
<dbReference type="STRING" id="3916.A0A1S3TPS4"/>
<gene>
    <name evidence="6" type="primary">LOC106757562</name>
</gene>
<protein>
    <submittedName>
        <fullName evidence="6">Uncharacterized protein LOC106757562</fullName>
    </submittedName>
</protein>
<accession>A0A1S3TPS4</accession>
<evidence type="ECO:0000313" key="5">
    <source>
        <dbReference type="Proteomes" id="UP000087766"/>
    </source>
</evidence>